<sequence>MKCFASKVKSHAIGSPGLVPCNRSSIHSTVHCCEFLLRLPLIKSFYCSGSFPFSKESTLLSISVSKCLFSFFSRFTELCLLCNELENPKDLEKIELDRCSPPPFSHPIASAAEVKFFFGPLTPLFIVLNSPERSGLVLLKLRLLFCWLEVPKPKKSKVFSILRLFLLPPLLLLTLGPKGLESV</sequence>
<evidence type="ECO:0000313" key="1">
    <source>
        <dbReference type="EMBL" id="CAI2367267.1"/>
    </source>
</evidence>
<keyword evidence="2" id="KW-1185">Reference proteome</keyword>
<comment type="caution">
    <text evidence="1">The sequence shown here is derived from an EMBL/GenBank/DDBJ whole genome shotgun (WGS) entry which is preliminary data.</text>
</comment>
<protein>
    <submittedName>
        <fullName evidence="1">Uncharacterized protein</fullName>
    </submittedName>
</protein>
<dbReference type="Proteomes" id="UP001295684">
    <property type="component" value="Unassembled WGS sequence"/>
</dbReference>
<proteinExistence type="predicted"/>
<dbReference type="EMBL" id="CAMPGE010008364">
    <property type="protein sequence ID" value="CAI2367267.1"/>
    <property type="molecule type" value="Genomic_DNA"/>
</dbReference>
<evidence type="ECO:0000313" key="2">
    <source>
        <dbReference type="Proteomes" id="UP001295684"/>
    </source>
</evidence>
<name>A0AAD1UIF0_EUPCR</name>
<accession>A0AAD1UIF0</accession>
<organism evidence="1 2">
    <name type="scientific">Euplotes crassus</name>
    <dbReference type="NCBI Taxonomy" id="5936"/>
    <lineage>
        <taxon>Eukaryota</taxon>
        <taxon>Sar</taxon>
        <taxon>Alveolata</taxon>
        <taxon>Ciliophora</taxon>
        <taxon>Intramacronucleata</taxon>
        <taxon>Spirotrichea</taxon>
        <taxon>Hypotrichia</taxon>
        <taxon>Euplotida</taxon>
        <taxon>Euplotidae</taxon>
        <taxon>Moneuplotes</taxon>
    </lineage>
</organism>
<reference evidence="1" key="1">
    <citation type="submission" date="2023-07" db="EMBL/GenBank/DDBJ databases">
        <authorList>
            <consortium name="AG Swart"/>
            <person name="Singh M."/>
            <person name="Singh A."/>
            <person name="Seah K."/>
            <person name="Emmerich C."/>
        </authorList>
    </citation>
    <scope>NUCLEOTIDE SEQUENCE</scope>
    <source>
        <strain evidence="1">DP1</strain>
    </source>
</reference>
<gene>
    <name evidence="1" type="ORF">ECRASSUSDP1_LOCUS8547</name>
</gene>
<dbReference type="AlphaFoldDB" id="A0AAD1UIF0"/>